<dbReference type="InterPro" id="IPR000595">
    <property type="entry name" value="cNMP-bd_dom"/>
</dbReference>
<proteinExistence type="predicted"/>
<comment type="subcellular location">
    <subcellularLocation>
        <location evidence="1">Membrane</location>
        <topology evidence="1">Multi-pass membrane protein</topology>
    </subcellularLocation>
</comment>
<feature type="transmembrane region" description="Helical" evidence="12">
    <location>
        <begin position="195"/>
        <end position="214"/>
    </location>
</feature>
<evidence type="ECO:0000256" key="5">
    <source>
        <dbReference type="ARBA" id="ARBA00022826"/>
    </source>
</evidence>
<evidence type="ECO:0000256" key="11">
    <source>
        <dbReference type="ARBA" id="ARBA00023303"/>
    </source>
</evidence>
<reference evidence="14 15" key="1">
    <citation type="submission" date="2024-01" db="EMBL/GenBank/DDBJ databases">
        <title>Multi-omics insights into the function and evolution of sodium benzoate biodegradation pathways in Benzoatithermus flavus gen. nov., sp. nov. from hot spring.</title>
        <authorList>
            <person name="Hu C.-J."/>
            <person name="Li W.-J."/>
        </authorList>
    </citation>
    <scope>NUCLEOTIDE SEQUENCE [LARGE SCALE GENOMIC DNA]</scope>
    <source>
        <strain evidence="14 15">SYSU G07066</strain>
    </source>
</reference>
<keyword evidence="2" id="KW-0813">Transport</keyword>
<dbReference type="PROSITE" id="PS50042">
    <property type="entry name" value="CNMP_BINDING_3"/>
    <property type="match status" value="1"/>
</dbReference>
<evidence type="ECO:0000256" key="10">
    <source>
        <dbReference type="ARBA" id="ARBA00023136"/>
    </source>
</evidence>
<dbReference type="Proteomes" id="UP001375743">
    <property type="component" value="Unassembled WGS sequence"/>
</dbReference>
<dbReference type="CDD" id="cd00038">
    <property type="entry name" value="CAP_ED"/>
    <property type="match status" value="1"/>
</dbReference>
<organism evidence="14 15">
    <name type="scientific">Benzoatithermus flavus</name>
    <dbReference type="NCBI Taxonomy" id="3108223"/>
    <lineage>
        <taxon>Bacteria</taxon>
        <taxon>Pseudomonadati</taxon>
        <taxon>Pseudomonadota</taxon>
        <taxon>Alphaproteobacteria</taxon>
        <taxon>Geminicoccales</taxon>
        <taxon>Geminicoccaceae</taxon>
        <taxon>Benzoatithermus</taxon>
    </lineage>
</organism>
<dbReference type="SUPFAM" id="SSF51206">
    <property type="entry name" value="cAMP-binding domain-like"/>
    <property type="match status" value="1"/>
</dbReference>
<dbReference type="Gene3D" id="1.20.120.350">
    <property type="entry name" value="Voltage-gated potassium channels. Chain C"/>
    <property type="match status" value="1"/>
</dbReference>
<evidence type="ECO:0000313" key="15">
    <source>
        <dbReference type="Proteomes" id="UP001375743"/>
    </source>
</evidence>
<keyword evidence="4 12" id="KW-0812">Transmembrane</keyword>
<protein>
    <submittedName>
        <fullName evidence="14">Cyclic nucleotide-gated ion channel</fullName>
    </submittedName>
</protein>
<feature type="domain" description="Cyclic nucleotide-binding" evidence="13">
    <location>
        <begin position="271"/>
        <end position="385"/>
    </location>
</feature>
<keyword evidence="15" id="KW-1185">Reference proteome</keyword>
<dbReference type="PANTHER" id="PTHR11537">
    <property type="entry name" value="VOLTAGE-GATED POTASSIUM CHANNEL"/>
    <property type="match status" value="1"/>
</dbReference>
<evidence type="ECO:0000259" key="13">
    <source>
        <dbReference type="PROSITE" id="PS50042"/>
    </source>
</evidence>
<keyword evidence="6" id="KW-0851">Voltage-gated channel</keyword>
<keyword evidence="9" id="KW-0406">Ion transport</keyword>
<evidence type="ECO:0000313" key="14">
    <source>
        <dbReference type="EMBL" id="MEK0085592.1"/>
    </source>
</evidence>
<dbReference type="SUPFAM" id="SSF81324">
    <property type="entry name" value="Voltage-gated potassium channels"/>
    <property type="match status" value="1"/>
</dbReference>
<dbReference type="RefSeq" id="WP_418161442.1">
    <property type="nucleotide sequence ID" value="NZ_JBBLZC010000030.1"/>
</dbReference>
<keyword evidence="5" id="KW-0631">Potassium channel</keyword>
<dbReference type="Pfam" id="PF00520">
    <property type="entry name" value="Ion_trans"/>
    <property type="match status" value="1"/>
</dbReference>
<feature type="transmembrane region" description="Helical" evidence="12">
    <location>
        <begin position="105"/>
        <end position="126"/>
    </location>
</feature>
<comment type="caution">
    <text evidence="14">The sequence shown here is derived from an EMBL/GenBank/DDBJ whole genome shotgun (WGS) entry which is preliminary data.</text>
</comment>
<evidence type="ECO:0000256" key="7">
    <source>
        <dbReference type="ARBA" id="ARBA00022958"/>
    </source>
</evidence>
<evidence type="ECO:0000256" key="3">
    <source>
        <dbReference type="ARBA" id="ARBA00022538"/>
    </source>
</evidence>
<evidence type="ECO:0000256" key="1">
    <source>
        <dbReference type="ARBA" id="ARBA00004141"/>
    </source>
</evidence>
<keyword evidence="3" id="KW-0633">Potassium transport</keyword>
<dbReference type="Gene3D" id="1.10.287.70">
    <property type="match status" value="1"/>
</dbReference>
<dbReference type="InterPro" id="IPR018490">
    <property type="entry name" value="cNMP-bd_dom_sf"/>
</dbReference>
<gene>
    <name evidence="14" type="ORF">U1T56_20760</name>
</gene>
<evidence type="ECO:0000256" key="4">
    <source>
        <dbReference type="ARBA" id="ARBA00022692"/>
    </source>
</evidence>
<sequence>MSVDPSGAGRTLRQQLYELLEDEEWPGPASRWIRNALVLLIVASVAAAVLDTVPSVRERWDAWLRAVEYGCVLLFTLEYAARVWVAVEDRAERYAHPLWGRLRYMLTPMAVIDLLAILPTYLALILPGDFLLLRTLRILRILKITRYSPALATFEIVLVNERRSLAAAGTILAVALLLAAGALHHAEGAVQPEAFGSIPAAMWWAIITLTTVGYGDVVPVTALGRVLAGFVAVIGIGMFALPTAILGAGFAYELQKRNFATTAAMVARVPLFRHLPPPQLAELTALLRPRMLPPRYTVVRRGEHPDAMYFIDEGQVVIRRRDRRVVLGPGQFFGEMALLEGRPRQMTGITLTSCKLLELQASDFHRLLAGDPRLRRTIIDEVERRAASNMGGLASGPGA</sequence>
<evidence type="ECO:0000256" key="2">
    <source>
        <dbReference type="ARBA" id="ARBA00022448"/>
    </source>
</evidence>
<dbReference type="InterPro" id="IPR027359">
    <property type="entry name" value="Volt_channel_dom_sf"/>
</dbReference>
<evidence type="ECO:0000256" key="8">
    <source>
        <dbReference type="ARBA" id="ARBA00022989"/>
    </source>
</evidence>
<evidence type="ECO:0000256" key="12">
    <source>
        <dbReference type="SAM" id="Phobius"/>
    </source>
</evidence>
<dbReference type="SMART" id="SM00100">
    <property type="entry name" value="cNMP"/>
    <property type="match status" value="1"/>
</dbReference>
<dbReference type="PANTHER" id="PTHR11537:SF254">
    <property type="entry name" value="POTASSIUM VOLTAGE-GATED CHANNEL PROTEIN SHAB"/>
    <property type="match status" value="1"/>
</dbReference>
<dbReference type="PRINTS" id="PR00169">
    <property type="entry name" value="KCHANNEL"/>
</dbReference>
<accession>A0ABU8Y074</accession>
<dbReference type="InterPro" id="IPR005821">
    <property type="entry name" value="Ion_trans_dom"/>
</dbReference>
<dbReference type="InterPro" id="IPR014710">
    <property type="entry name" value="RmlC-like_jellyroll"/>
</dbReference>
<keyword evidence="8 12" id="KW-1133">Transmembrane helix</keyword>
<name>A0ABU8Y074_9PROT</name>
<dbReference type="Pfam" id="PF00027">
    <property type="entry name" value="cNMP_binding"/>
    <property type="match status" value="1"/>
</dbReference>
<dbReference type="Gene3D" id="2.60.120.10">
    <property type="entry name" value="Jelly Rolls"/>
    <property type="match status" value="1"/>
</dbReference>
<evidence type="ECO:0000256" key="6">
    <source>
        <dbReference type="ARBA" id="ARBA00022882"/>
    </source>
</evidence>
<dbReference type="InterPro" id="IPR028325">
    <property type="entry name" value="VG_K_chnl"/>
</dbReference>
<keyword evidence="7" id="KW-0630">Potassium</keyword>
<feature type="transmembrane region" description="Helical" evidence="12">
    <location>
        <begin position="165"/>
        <end position="183"/>
    </location>
</feature>
<evidence type="ECO:0000256" key="9">
    <source>
        <dbReference type="ARBA" id="ARBA00023065"/>
    </source>
</evidence>
<feature type="transmembrane region" description="Helical" evidence="12">
    <location>
        <begin position="226"/>
        <end position="252"/>
    </location>
</feature>
<dbReference type="EMBL" id="JBBLZC010000030">
    <property type="protein sequence ID" value="MEK0085592.1"/>
    <property type="molecule type" value="Genomic_DNA"/>
</dbReference>
<keyword evidence="11" id="KW-0407">Ion channel</keyword>
<keyword evidence="10 12" id="KW-0472">Membrane</keyword>